<dbReference type="AlphaFoldDB" id="A0A6L2J2T6"/>
<evidence type="ECO:0008006" key="4">
    <source>
        <dbReference type="Google" id="ProtNLM"/>
    </source>
</evidence>
<evidence type="ECO:0000256" key="1">
    <source>
        <dbReference type="SAM" id="Coils"/>
    </source>
</evidence>
<feature type="region of interest" description="Disordered" evidence="2">
    <location>
        <begin position="1"/>
        <end position="62"/>
    </location>
</feature>
<feature type="compositionally biased region" description="Basic and acidic residues" evidence="2">
    <location>
        <begin position="287"/>
        <end position="296"/>
    </location>
</feature>
<feature type="compositionally biased region" description="Basic and acidic residues" evidence="2">
    <location>
        <begin position="317"/>
        <end position="326"/>
    </location>
</feature>
<sequence length="518" mass="59301">MEGVMAQIRPEGAPIQSSDPPLSTGNTVGSGEDKMEHAIELTDPVPQTPYDSPLLGGHTLRSDEGSMTLKELKDLCTTLSQKVLDLEKFKTAQVKEISSLKKKVTKLEQRQSSRISGFYPFRAGTSKRHSLGRRNVSKQGRKNMKSHQKFQDIDDLVDEAFKDADDSTRPIRSITTLQPLPNIDPKDKDLDEEVGTERKRQKEASKAALAELYDEVQAQIDVDHELAAILTHKEQEKYTVKERSKLLAEFFERRKKQLAKERAEAIRSKPSTKAQLRNLMMTYLKHTGSEEDEKKVGSRKKREAGSSSKQKSPKKQKVNDQESVDSDKELKKCLKVVPDDDKAINYETLDVKSPIVDCESQVLGTMEAGDIHVYKLTRLDGSYRYFSPFSRMLEVLDRQDVLDLHKNVIERFPANDLEGYDLILWGDLKTLMKSSKDDEIWRNQQDWKLLSWKLYKTCGVHTLMLDDSLVSINMFIEKRYPLLKEILENMLSWRLEAKTGSTLALDLIKFIKLHIEEK</sequence>
<protein>
    <recommendedName>
        <fullName evidence="4">Aminoacyl-tRNA synthetase, class 1a, anticodon-binding</fullName>
    </recommendedName>
</protein>
<name>A0A6L2J2T6_TANCI</name>
<evidence type="ECO:0000313" key="3">
    <source>
        <dbReference type="EMBL" id="GEU30970.1"/>
    </source>
</evidence>
<proteinExistence type="predicted"/>
<gene>
    <name evidence="3" type="ORF">Tci_002948</name>
</gene>
<feature type="region of interest" description="Disordered" evidence="2">
    <location>
        <begin position="176"/>
        <end position="204"/>
    </location>
</feature>
<accession>A0A6L2J2T6</accession>
<feature type="coiled-coil region" evidence="1">
    <location>
        <begin position="241"/>
        <end position="268"/>
    </location>
</feature>
<dbReference type="EMBL" id="BKCJ010000206">
    <property type="protein sequence ID" value="GEU30970.1"/>
    <property type="molecule type" value="Genomic_DNA"/>
</dbReference>
<reference evidence="3" key="1">
    <citation type="journal article" date="2019" name="Sci. Rep.">
        <title>Draft genome of Tanacetum cinerariifolium, the natural source of mosquito coil.</title>
        <authorList>
            <person name="Yamashiro T."/>
            <person name="Shiraishi A."/>
            <person name="Satake H."/>
            <person name="Nakayama K."/>
        </authorList>
    </citation>
    <scope>NUCLEOTIDE SEQUENCE</scope>
</reference>
<evidence type="ECO:0000256" key="2">
    <source>
        <dbReference type="SAM" id="MobiDB-lite"/>
    </source>
</evidence>
<feature type="compositionally biased region" description="Basic and acidic residues" evidence="2">
    <location>
        <begin position="184"/>
        <end position="204"/>
    </location>
</feature>
<organism evidence="3">
    <name type="scientific">Tanacetum cinerariifolium</name>
    <name type="common">Dalmatian daisy</name>
    <name type="synonym">Chrysanthemum cinerariifolium</name>
    <dbReference type="NCBI Taxonomy" id="118510"/>
    <lineage>
        <taxon>Eukaryota</taxon>
        <taxon>Viridiplantae</taxon>
        <taxon>Streptophyta</taxon>
        <taxon>Embryophyta</taxon>
        <taxon>Tracheophyta</taxon>
        <taxon>Spermatophyta</taxon>
        <taxon>Magnoliopsida</taxon>
        <taxon>eudicotyledons</taxon>
        <taxon>Gunneridae</taxon>
        <taxon>Pentapetalae</taxon>
        <taxon>asterids</taxon>
        <taxon>campanulids</taxon>
        <taxon>Asterales</taxon>
        <taxon>Asteraceae</taxon>
        <taxon>Asteroideae</taxon>
        <taxon>Anthemideae</taxon>
        <taxon>Anthemidinae</taxon>
        <taxon>Tanacetum</taxon>
    </lineage>
</organism>
<feature type="region of interest" description="Disordered" evidence="2">
    <location>
        <begin position="129"/>
        <end position="148"/>
    </location>
</feature>
<comment type="caution">
    <text evidence="3">The sequence shown here is derived from an EMBL/GenBank/DDBJ whole genome shotgun (WGS) entry which is preliminary data.</text>
</comment>
<keyword evidence="1" id="KW-0175">Coiled coil</keyword>
<feature type="compositionally biased region" description="Basic and acidic residues" evidence="2">
    <location>
        <begin position="31"/>
        <end position="40"/>
    </location>
</feature>
<feature type="compositionally biased region" description="Polar residues" evidence="2">
    <location>
        <begin position="15"/>
        <end position="29"/>
    </location>
</feature>
<feature type="region of interest" description="Disordered" evidence="2">
    <location>
        <begin position="285"/>
        <end position="326"/>
    </location>
</feature>